<name>A0A918BEC2_9ACTN</name>
<accession>A0A918BEC2</accession>
<feature type="compositionally biased region" description="Pro residues" evidence="1">
    <location>
        <begin position="81"/>
        <end position="95"/>
    </location>
</feature>
<feature type="region of interest" description="Disordered" evidence="1">
    <location>
        <begin position="48"/>
        <end position="109"/>
    </location>
</feature>
<sequence length="153" mass="16844">MPHAAAPIAFPAGVTPQHRRRRVSGMALHAVPHPDARTRPRALAMRVKPALPRQGFRHTRSSLPRSSLDFAPASIGGPLATPRPPACRPARPAAPRPHARPAVRIPRPAHFATLRPTRAPSRTLRPRRPFHQFLSESLTRPEGLRTLCQQALT</sequence>
<comment type="caution">
    <text evidence="2">The sequence shown here is derived from an EMBL/GenBank/DDBJ whole genome shotgun (WGS) entry which is preliminary data.</text>
</comment>
<reference evidence="2" key="1">
    <citation type="journal article" date="2014" name="Int. J. Syst. Evol. Microbiol.">
        <title>Complete genome sequence of Corynebacterium casei LMG S-19264T (=DSM 44701T), isolated from a smear-ripened cheese.</title>
        <authorList>
            <consortium name="US DOE Joint Genome Institute (JGI-PGF)"/>
            <person name="Walter F."/>
            <person name="Albersmeier A."/>
            <person name="Kalinowski J."/>
            <person name="Ruckert C."/>
        </authorList>
    </citation>
    <scope>NUCLEOTIDE SEQUENCE</scope>
    <source>
        <strain evidence="2">JCM 3131</strain>
    </source>
</reference>
<proteinExistence type="predicted"/>
<reference evidence="2" key="2">
    <citation type="submission" date="2020-09" db="EMBL/GenBank/DDBJ databases">
        <authorList>
            <person name="Sun Q."/>
            <person name="Ohkuma M."/>
        </authorList>
    </citation>
    <scope>NUCLEOTIDE SEQUENCE</scope>
    <source>
        <strain evidence="2">JCM 3131</strain>
    </source>
</reference>
<dbReference type="AlphaFoldDB" id="A0A918BEC2"/>
<dbReference type="Proteomes" id="UP000620156">
    <property type="component" value="Unassembled WGS sequence"/>
</dbReference>
<gene>
    <name evidence="2" type="ORF">GCM10010145_31080</name>
</gene>
<dbReference type="EMBL" id="BMQK01000005">
    <property type="protein sequence ID" value="GGQ58699.1"/>
    <property type="molecule type" value="Genomic_DNA"/>
</dbReference>
<feature type="compositionally biased region" description="Low complexity" evidence="1">
    <location>
        <begin position="100"/>
        <end position="109"/>
    </location>
</feature>
<organism evidence="2 3">
    <name type="scientific">Streptomyces ruber</name>
    <dbReference type="NCBI Taxonomy" id="83378"/>
    <lineage>
        <taxon>Bacteria</taxon>
        <taxon>Bacillati</taxon>
        <taxon>Actinomycetota</taxon>
        <taxon>Actinomycetes</taxon>
        <taxon>Kitasatosporales</taxon>
        <taxon>Streptomycetaceae</taxon>
        <taxon>Streptomyces</taxon>
    </lineage>
</organism>
<evidence type="ECO:0000313" key="2">
    <source>
        <dbReference type="EMBL" id="GGQ58699.1"/>
    </source>
</evidence>
<protein>
    <submittedName>
        <fullName evidence="2">Uncharacterized protein</fullName>
    </submittedName>
</protein>
<evidence type="ECO:0000313" key="3">
    <source>
        <dbReference type="Proteomes" id="UP000620156"/>
    </source>
</evidence>
<keyword evidence="3" id="KW-1185">Reference proteome</keyword>
<evidence type="ECO:0000256" key="1">
    <source>
        <dbReference type="SAM" id="MobiDB-lite"/>
    </source>
</evidence>